<reference evidence="1 2" key="1">
    <citation type="submission" date="2021-06" db="EMBL/GenBank/DDBJ databases">
        <title>Caerostris darwini draft genome.</title>
        <authorList>
            <person name="Kono N."/>
            <person name="Arakawa K."/>
        </authorList>
    </citation>
    <scope>NUCLEOTIDE SEQUENCE [LARGE SCALE GENOMIC DNA]</scope>
</reference>
<accession>A0AAV4Q685</accession>
<gene>
    <name evidence="1" type="ORF">CDAR_584991</name>
</gene>
<organism evidence="1 2">
    <name type="scientific">Caerostris darwini</name>
    <dbReference type="NCBI Taxonomy" id="1538125"/>
    <lineage>
        <taxon>Eukaryota</taxon>
        <taxon>Metazoa</taxon>
        <taxon>Ecdysozoa</taxon>
        <taxon>Arthropoda</taxon>
        <taxon>Chelicerata</taxon>
        <taxon>Arachnida</taxon>
        <taxon>Araneae</taxon>
        <taxon>Araneomorphae</taxon>
        <taxon>Entelegynae</taxon>
        <taxon>Araneoidea</taxon>
        <taxon>Araneidae</taxon>
        <taxon>Caerostris</taxon>
    </lineage>
</organism>
<name>A0AAV4Q685_9ARAC</name>
<comment type="caution">
    <text evidence="1">The sequence shown here is derived from an EMBL/GenBank/DDBJ whole genome shotgun (WGS) entry which is preliminary data.</text>
</comment>
<sequence length="94" mass="11069">MDGKGCPAHNFVFGRLEELKLNFSITIRRLNVKVEWERIWLIKGFVLKSKKMLSIFSDRRDTIYQEFHPQGQGRMEKKLADESCFDIKKGAHLL</sequence>
<dbReference type="EMBL" id="BPLQ01004093">
    <property type="protein sequence ID" value="GIY05498.1"/>
    <property type="molecule type" value="Genomic_DNA"/>
</dbReference>
<dbReference type="Proteomes" id="UP001054837">
    <property type="component" value="Unassembled WGS sequence"/>
</dbReference>
<proteinExistence type="predicted"/>
<protein>
    <submittedName>
        <fullName evidence="1">Uncharacterized protein</fullName>
    </submittedName>
</protein>
<evidence type="ECO:0000313" key="1">
    <source>
        <dbReference type="EMBL" id="GIY05498.1"/>
    </source>
</evidence>
<keyword evidence="2" id="KW-1185">Reference proteome</keyword>
<dbReference type="AlphaFoldDB" id="A0AAV4Q685"/>
<evidence type="ECO:0000313" key="2">
    <source>
        <dbReference type="Proteomes" id="UP001054837"/>
    </source>
</evidence>